<gene>
    <name evidence="9" type="ORF">ABT384_31695</name>
</gene>
<comment type="caution">
    <text evidence="9">The sequence shown here is derived from an EMBL/GenBank/DDBJ whole genome shotgun (WGS) entry which is preliminary data.</text>
</comment>
<accession>A0ABV1Y003</accession>
<dbReference type="EMBL" id="JBEPFB010000017">
    <property type="protein sequence ID" value="MER7377204.1"/>
    <property type="molecule type" value="Genomic_DNA"/>
</dbReference>
<evidence type="ECO:0000256" key="5">
    <source>
        <dbReference type="ARBA" id="ARBA00022777"/>
    </source>
</evidence>
<dbReference type="PANTHER" id="PTHR45436">
    <property type="entry name" value="SENSOR HISTIDINE KINASE YKOH"/>
    <property type="match status" value="1"/>
</dbReference>
<keyword evidence="7" id="KW-0472">Membrane</keyword>
<dbReference type="Pfam" id="PF02518">
    <property type="entry name" value="HATPase_c"/>
    <property type="match status" value="1"/>
</dbReference>
<evidence type="ECO:0000256" key="7">
    <source>
        <dbReference type="SAM" id="Phobius"/>
    </source>
</evidence>
<keyword evidence="5" id="KW-0418">Kinase</keyword>
<comment type="catalytic activity">
    <reaction evidence="1">
        <text>ATP + protein L-histidine = ADP + protein N-phospho-L-histidine.</text>
        <dbReference type="EC" id="2.7.13.3"/>
    </reaction>
</comment>
<evidence type="ECO:0000256" key="4">
    <source>
        <dbReference type="ARBA" id="ARBA00022679"/>
    </source>
</evidence>
<dbReference type="Gene3D" id="3.30.565.10">
    <property type="entry name" value="Histidine kinase-like ATPase, C-terminal domain"/>
    <property type="match status" value="1"/>
</dbReference>
<reference evidence="9 10" key="1">
    <citation type="submission" date="2024-06" db="EMBL/GenBank/DDBJ databases">
        <title>The Natural Products Discovery Center: Release of the First 8490 Sequenced Strains for Exploring Actinobacteria Biosynthetic Diversity.</title>
        <authorList>
            <person name="Kalkreuter E."/>
            <person name="Kautsar S.A."/>
            <person name="Yang D."/>
            <person name="Bader C.D."/>
            <person name="Teijaro C.N."/>
            <person name="Fluegel L."/>
            <person name="Davis C.M."/>
            <person name="Simpson J.R."/>
            <person name="Lauterbach L."/>
            <person name="Steele A.D."/>
            <person name="Gui C."/>
            <person name="Meng S."/>
            <person name="Li G."/>
            <person name="Viehrig K."/>
            <person name="Ye F."/>
            <person name="Su P."/>
            <person name="Kiefer A.F."/>
            <person name="Nichols A."/>
            <person name="Cepeda A.J."/>
            <person name="Yan W."/>
            <person name="Fan B."/>
            <person name="Jiang Y."/>
            <person name="Adhikari A."/>
            <person name="Zheng C.-J."/>
            <person name="Schuster L."/>
            <person name="Cowan T.M."/>
            <person name="Smanski M.J."/>
            <person name="Chevrette M.G."/>
            <person name="De Carvalho L.P.S."/>
            <person name="Shen B."/>
        </authorList>
    </citation>
    <scope>NUCLEOTIDE SEQUENCE [LARGE SCALE GENOMIC DNA]</scope>
    <source>
        <strain evidence="9 10">NPDC000155</strain>
    </source>
</reference>
<sequence>MDRFVFEQVRAAVATPLVIALSALASAVIVWRTISVPTGWLLASLAAGLVVAAVVGAALAQQAAQTVQKAQGAELNRVTAAAAALDKAVVWSAEELVRGGTVALPESLPPFEEAGPADEAVAQLAELQVQAVAALIRVRDESQSAVLLSMLHQFARREHALVSRALEKLDLLQERTDDPDLLEVIFTLDHLVTGLRRWVESKAVVAGESLRAAREPVSVMQVLRGANQEILYYARVTVAAGTVGAELGLPRHVGPDLTHLLAELVENATKFSDPATKVQVRAYQVAKGLAIEIEDRVAIPMRPEDRARWNRLLADPDQVDVTSLVKEGRIGLLTAATIAHRHGISIHLTENPTGGTTALVVVPGRLLVSLTPPAAPPAPPAQPPTRAAAQPHSHPVQPTPASHRQTSTPVAGAADAAPPLPQRVVSERAAAPAPTRPRPAATRPRYGMAGAFRSGIGASRAPEALPSAEHRPSGAVPPTTQP</sequence>
<keyword evidence="10" id="KW-1185">Reference proteome</keyword>
<evidence type="ECO:0000256" key="2">
    <source>
        <dbReference type="ARBA" id="ARBA00012438"/>
    </source>
</evidence>
<dbReference type="RefSeq" id="WP_229912227.1">
    <property type="nucleotide sequence ID" value="NZ_BNBM01000017.1"/>
</dbReference>
<dbReference type="SUPFAM" id="SSF55874">
    <property type="entry name" value="ATPase domain of HSP90 chaperone/DNA topoisomerase II/histidine kinase"/>
    <property type="match status" value="1"/>
</dbReference>
<evidence type="ECO:0000256" key="1">
    <source>
        <dbReference type="ARBA" id="ARBA00000085"/>
    </source>
</evidence>
<feature type="region of interest" description="Disordered" evidence="6">
    <location>
        <begin position="372"/>
        <end position="482"/>
    </location>
</feature>
<feature type="transmembrane region" description="Helical" evidence="7">
    <location>
        <begin position="12"/>
        <end position="34"/>
    </location>
</feature>
<organism evidence="9 10">
    <name type="scientific">Streptomyces lanatus</name>
    <dbReference type="NCBI Taxonomy" id="66900"/>
    <lineage>
        <taxon>Bacteria</taxon>
        <taxon>Bacillati</taxon>
        <taxon>Actinomycetota</taxon>
        <taxon>Actinomycetes</taxon>
        <taxon>Kitasatosporales</taxon>
        <taxon>Streptomycetaceae</taxon>
        <taxon>Streptomyces</taxon>
    </lineage>
</organism>
<evidence type="ECO:0000256" key="6">
    <source>
        <dbReference type="SAM" id="MobiDB-lite"/>
    </source>
</evidence>
<keyword evidence="9" id="KW-0067">ATP-binding</keyword>
<name>A0ABV1Y003_9ACTN</name>
<protein>
    <recommendedName>
        <fullName evidence="2">histidine kinase</fullName>
        <ecNumber evidence="2">2.7.13.3</ecNumber>
    </recommendedName>
</protein>
<dbReference type="Proteomes" id="UP001486207">
    <property type="component" value="Unassembled WGS sequence"/>
</dbReference>
<feature type="transmembrane region" description="Helical" evidence="7">
    <location>
        <begin position="40"/>
        <end position="60"/>
    </location>
</feature>
<keyword evidence="7" id="KW-1133">Transmembrane helix</keyword>
<dbReference type="PANTHER" id="PTHR45436:SF5">
    <property type="entry name" value="SENSOR HISTIDINE KINASE TRCS"/>
    <property type="match status" value="1"/>
</dbReference>
<keyword evidence="4" id="KW-0808">Transferase</keyword>
<keyword evidence="7" id="KW-0812">Transmembrane</keyword>
<feature type="compositionally biased region" description="Low complexity" evidence="6">
    <location>
        <begin position="428"/>
        <end position="445"/>
    </location>
</feature>
<evidence type="ECO:0000313" key="10">
    <source>
        <dbReference type="Proteomes" id="UP001486207"/>
    </source>
</evidence>
<dbReference type="GO" id="GO:0005524">
    <property type="term" value="F:ATP binding"/>
    <property type="evidence" value="ECO:0007669"/>
    <property type="project" value="UniProtKB-KW"/>
</dbReference>
<dbReference type="InterPro" id="IPR050428">
    <property type="entry name" value="TCS_sensor_his_kinase"/>
</dbReference>
<keyword evidence="9" id="KW-0547">Nucleotide-binding</keyword>
<proteinExistence type="predicted"/>
<feature type="domain" description="Histidine kinase/HSP90-like ATPase" evidence="8">
    <location>
        <begin position="255"/>
        <end position="363"/>
    </location>
</feature>
<evidence type="ECO:0000313" key="9">
    <source>
        <dbReference type="EMBL" id="MER7377204.1"/>
    </source>
</evidence>
<dbReference type="EC" id="2.7.13.3" evidence="2"/>
<feature type="compositionally biased region" description="Polar residues" evidence="6">
    <location>
        <begin position="399"/>
        <end position="409"/>
    </location>
</feature>
<feature type="compositionally biased region" description="Pro residues" evidence="6">
    <location>
        <begin position="373"/>
        <end position="383"/>
    </location>
</feature>
<evidence type="ECO:0000256" key="3">
    <source>
        <dbReference type="ARBA" id="ARBA00022553"/>
    </source>
</evidence>
<evidence type="ECO:0000259" key="8">
    <source>
        <dbReference type="Pfam" id="PF02518"/>
    </source>
</evidence>
<dbReference type="InterPro" id="IPR003594">
    <property type="entry name" value="HATPase_dom"/>
</dbReference>
<keyword evidence="3" id="KW-0597">Phosphoprotein</keyword>
<dbReference type="InterPro" id="IPR036890">
    <property type="entry name" value="HATPase_C_sf"/>
</dbReference>